<name>A0A9W8E2G2_9FUNG</name>
<accession>A0A9W8E2G2</accession>
<dbReference type="EMBL" id="JANBPT010000051">
    <property type="protein sequence ID" value="KAJ1929007.1"/>
    <property type="molecule type" value="Genomic_DNA"/>
</dbReference>
<dbReference type="PROSITE" id="PS50222">
    <property type="entry name" value="EF_HAND_2"/>
    <property type="match status" value="2"/>
</dbReference>
<dbReference type="GO" id="GO:0005509">
    <property type="term" value="F:calcium ion binding"/>
    <property type="evidence" value="ECO:0007669"/>
    <property type="project" value="InterPro"/>
</dbReference>
<dbReference type="InterPro" id="IPR050230">
    <property type="entry name" value="CALM/Myosin/TropC-like"/>
</dbReference>
<sequence>MVPTLPRSKKADVTAEQLHEVNEAFNLFDSDSDGQLDYYEFKVAMKALGFEVPKSEVLQLLKQYSRGDSQRVTQSDFITIMTEKIRQRDPMEEIHKAFKLFDENGNGRITVGDLRRVAQELGESPNDEELQAMIDEFDMDNDGASK</sequence>
<dbReference type="InterPro" id="IPR018247">
    <property type="entry name" value="EF_Hand_1_Ca_BS"/>
</dbReference>
<evidence type="ECO:0000313" key="6">
    <source>
        <dbReference type="Proteomes" id="UP001150569"/>
    </source>
</evidence>
<keyword evidence="3" id="KW-0106">Calcium</keyword>
<dbReference type="GO" id="GO:0016460">
    <property type="term" value="C:myosin II complex"/>
    <property type="evidence" value="ECO:0007669"/>
    <property type="project" value="TreeGrafter"/>
</dbReference>
<reference evidence="5" key="1">
    <citation type="submission" date="2022-07" db="EMBL/GenBank/DDBJ databases">
        <title>Phylogenomic reconstructions and comparative analyses of Kickxellomycotina fungi.</title>
        <authorList>
            <person name="Reynolds N.K."/>
            <person name="Stajich J.E."/>
            <person name="Barry K."/>
            <person name="Grigoriev I.V."/>
            <person name="Crous P."/>
            <person name="Smith M.E."/>
        </authorList>
    </citation>
    <scope>NUCLEOTIDE SEQUENCE</scope>
    <source>
        <strain evidence="5">RSA 861</strain>
    </source>
</reference>
<evidence type="ECO:0000256" key="3">
    <source>
        <dbReference type="ARBA" id="ARBA00022837"/>
    </source>
</evidence>
<dbReference type="PANTHER" id="PTHR23048">
    <property type="entry name" value="MYOSIN LIGHT CHAIN 1, 3"/>
    <property type="match status" value="1"/>
</dbReference>
<dbReference type="InterPro" id="IPR011992">
    <property type="entry name" value="EF-hand-dom_pair"/>
</dbReference>
<evidence type="ECO:0000256" key="1">
    <source>
        <dbReference type="ARBA" id="ARBA00022723"/>
    </source>
</evidence>
<dbReference type="PANTHER" id="PTHR23048:SF48">
    <property type="entry name" value="CENTRIN 3"/>
    <property type="match status" value="1"/>
</dbReference>
<keyword evidence="1" id="KW-0479">Metal-binding</keyword>
<gene>
    <name evidence="5" type="primary">CETN3</name>
    <name evidence="5" type="ORF">IWQ60_001550</name>
</gene>
<feature type="domain" description="EF-hand" evidence="4">
    <location>
        <begin position="16"/>
        <end position="51"/>
    </location>
</feature>
<protein>
    <submittedName>
        <fullName evidence="5">Centrin-3</fullName>
    </submittedName>
</protein>
<evidence type="ECO:0000256" key="2">
    <source>
        <dbReference type="ARBA" id="ARBA00022737"/>
    </source>
</evidence>
<organism evidence="5 6">
    <name type="scientific">Tieghemiomyces parasiticus</name>
    <dbReference type="NCBI Taxonomy" id="78921"/>
    <lineage>
        <taxon>Eukaryota</taxon>
        <taxon>Fungi</taxon>
        <taxon>Fungi incertae sedis</taxon>
        <taxon>Zoopagomycota</taxon>
        <taxon>Kickxellomycotina</taxon>
        <taxon>Dimargaritomycetes</taxon>
        <taxon>Dimargaritales</taxon>
        <taxon>Dimargaritaceae</taxon>
        <taxon>Tieghemiomyces</taxon>
    </lineage>
</organism>
<keyword evidence="6" id="KW-1185">Reference proteome</keyword>
<proteinExistence type="predicted"/>
<feature type="domain" description="EF-hand" evidence="4">
    <location>
        <begin position="89"/>
        <end position="124"/>
    </location>
</feature>
<dbReference type="InterPro" id="IPR002048">
    <property type="entry name" value="EF_hand_dom"/>
</dbReference>
<dbReference type="OrthoDB" id="26525at2759"/>
<dbReference type="Gene3D" id="1.10.238.10">
    <property type="entry name" value="EF-hand"/>
    <property type="match status" value="2"/>
</dbReference>
<evidence type="ECO:0000259" key="4">
    <source>
        <dbReference type="PROSITE" id="PS50222"/>
    </source>
</evidence>
<evidence type="ECO:0000313" key="5">
    <source>
        <dbReference type="EMBL" id="KAJ1929007.1"/>
    </source>
</evidence>
<dbReference type="Proteomes" id="UP001150569">
    <property type="component" value="Unassembled WGS sequence"/>
</dbReference>
<dbReference type="SMART" id="SM00054">
    <property type="entry name" value="EFh"/>
    <property type="match status" value="3"/>
</dbReference>
<dbReference type="CDD" id="cd00051">
    <property type="entry name" value="EFh"/>
    <property type="match status" value="1"/>
</dbReference>
<keyword evidence="2" id="KW-0677">Repeat</keyword>
<dbReference type="Pfam" id="PF13499">
    <property type="entry name" value="EF-hand_7"/>
    <property type="match status" value="2"/>
</dbReference>
<dbReference type="SUPFAM" id="SSF47473">
    <property type="entry name" value="EF-hand"/>
    <property type="match status" value="1"/>
</dbReference>
<dbReference type="AlphaFoldDB" id="A0A9W8E2G2"/>
<dbReference type="FunFam" id="1.10.238.10:FF:000001">
    <property type="entry name" value="Calmodulin 1"/>
    <property type="match status" value="1"/>
</dbReference>
<comment type="caution">
    <text evidence="5">The sequence shown here is derived from an EMBL/GenBank/DDBJ whole genome shotgun (WGS) entry which is preliminary data.</text>
</comment>
<dbReference type="PROSITE" id="PS00018">
    <property type="entry name" value="EF_HAND_1"/>
    <property type="match status" value="2"/>
</dbReference>